<evidence type="ECO:0000313" key="7">
    <source>
        <dbReference type="Proteomes" id="UP000073492"/>
    </source>
</evidence>
<evidence type="ECO:0000313" key="6">
    <source>
        <dbReference type="EMBL" id="KXT17999.1"/>
    </source>
</evidence>
<feature type="region of interest" description="Disordered" evidence="4">
    <location>
        <begin position="195"/>
        <end position="233"/>
    </location>
</feature>
<sequence>MPISAEQERILLNQYHLTSLYPTEWPHQDGDDDSSSDDEPPPASKFGHARQASKTSVNSRFKKIDRHASLKSSIKTSSSDVGVQKDEPDALGMAPSVAAELRKRGLPVEDNLALRNRFMLSSTTFNPALYLSHVHQTASTDDLLRGLEFLTRSIEQKSASLKSLVESNFERFVRAKATIDTVYTEMRTQGVEPTRLSQMPNAGASLRPHSRQPSKNQTHFRNTSGPWGSQNKIPALDKKKNALTKDCEYGVQGIKAPLQEVAIKAEEVWGPALGGREKEETLKAVLTALDQHRDIFNLSGTIYEATKKNDYDSVVDAYKQAKSHADKARKIARIAKDNNMDLGDQDINQILVTARMWHDVSAQVDEFKQQVWRRLRNTHGKKAAAVADESDKELHMELIAVLLQLGAEENPIWVCIHSRYLHLKDKIARSFERNRIELEILRRKLAATTKVDHVALAKHLRSASTATGTLRLSKEFTRDLDTAKIITFWDKVQSSLSTLLSPASGILGEVLEWYQGAQDFIDNKAQKSFPNGVFATQDYTHLSLSQEHIDSIRSETLEIVALLRESINSFFQEAPVDDLSELYSPIPPTPVTPHSSTPQTPGMLRSFSFDPNNVPPPSPKRGDAWEKFAFWPPGSNSLSGSQYLARTVAILGNGFGEMASLGMIKMSNEPEKLKNTLVAARERCITGICSSWVADAEKCRVLESWTRSPERRELTLMPSYFEAWEERVLTNIQKIAYVSDASAKGSDVIVPPSAKLLQVVRGTFVNSLYKGLSGMVENAEKNKLDVSGIGGDADPDGVTVARKRLIDMDSPGVLGTEALDASNRSVRMLITLSNLNHLRSEVIPQLISQFESAFSVKLTEESAKIRDAFSQIDTRLFQSYVKPTVDSVNTIITNGITADDWEPKTPRPTDARTYVYEVLIALVLVHAEVTSATTSVLTNQILSYLLEQCSLSMINAFKMRKHYSLPALMQATLDVEFMAQTLNNYTTDKAGEVQSQIYLALDERTDNDARAKLQGELPEMRGILKKLREGTRGEFGCFRRERRGRPATILHGVPSLALAWNVAAKNEASETQHICERAWWWQFVHKTLSIHTEEFQYISISASSERKTVASAHHERYHFPFGLDGAPATQTRDNDLPFVGRSRAWQHRQVEVQSPERRPMITMPGFPLRVQKSRGPHVNAGRLSLNPGAVEHSGFQDAGCTNQAASDYLVFDYLVATELRPKDINKVELFTQRLKHRHQIRKVITGTTMLRAAPMVLRSRSSDYATLRQKFENDGVQSETMAPQHVSPEASRIISYPLGSHQASQRTTATANLHPIQARAVTAPMSNSSSSQVSVAVHKRPISMQNATGVTPFIHDERWKRRLQKMDGVVKQGRRQRQNTGATRLGRRLQV</sequence>
<dbReference type="EMBL" id="LFZO01000012">
    <property type="protein sequence ID" value="KXT17999.1"/>
    <property type="molecule type" value="Genomic_DNA"/>
</dbReference>
<evidence type="ECO:0000259" key="5">
    <source>
        <dbReference type="Pfam" id="PF15469"/>
    </source>
</evidence>
<evidence type="ECO:0000256" key="3">
    <source>
        <dbReference type="ARBA" id="ARBA00022483"/>
    </source>
</evidence>
<protein>
    <recommendedName>
        <fullName evidence="5">Exocyst complex component EXOC2/Sec5 N-terminal domain-containing protein</fullName>
    </recommendedName>
</protein>
<dbReference type="GO" id="GO:0006887">
    <property type="term" value="P:exocytosis"/>
    <property type="evidence" value="ECO:0007669"/>
    <property type="project" value="UniProtKB-KW"/>
</dbReference>
<dbReference type="PANTHER" id="PTHR13043:SF1">
    <property type="entry name" value="EXOCYST COMPLEX COMPONENT 2"/>
    <property type="match status" value="1"/>
</dbReference>
<evidence type="ECO:0000256" key="1">
    <source>
        <dbReference type="ARBA" id="ARBA00010578"/>
    </source>
</evidence>
<feature type="compositionally biased region" description="Acidic residues" evidence="4">
    <location>
        <begin position="30"/>
        <end position="40"/>
    </location>
</feature>
<gene>
    <name evidence="6" type="ORF">AC579_9590</name>
</gene>
<accession>A0A139ITC1</accession>
<keyword evidence="3" id="KW-0268">Exocytosis</keyword>
<reference evidence="6 7" key="1">
    <citation type="submission" date="2015-07" db="EMBL/GenBank/DDBJ databases">
        <title>Comparative genomics of the Sigatoka disease complex on banana suggests a link between parallel evolutionary changes in Pseudocercospora fijiensis and Pseudocercospora eumusae and increased virulence on the banana host.</title>
        <authorList>
            <person name="Chang T.-C."/>
            <person name="Salvucci A."/>
            <person name="Crous P.W."/>
            <person name="Stergiopoulos I."/>
        </authorList>
    </citation>
    <scope>NUCLEOTIDE SEQUENCE [LARGE SCALE GENOMIC DNA]</scope>
    <source>
        <strain evidence="6 7">CBS 116634</strain>
    </source>
</reference>
<proteinExistence type="inferred from homology"/>
<dbReference type="Pfam" id="PF15469">
    <property type="entry name" value="Sec5"/>
    <property type="match status" value="1"/>
</dbReference>
<keyword evidence="7" id="KW-1185">Reference proteome</keyword>
<dbReference type="GO" id="GO:0006893">
    <property type="term" value="P:Golgi to plasma membrane transport"/>
    <property type="evidence" value="ECO:0007669"/>
    <property type="project" value="InterPro"/>
</dbReference>
<dbReference type="PANTHER" id="PTHR13043">
    <property type="entry name" value="EXOCYST COMPLEX COMPONENT SEC5"/>
    <property type="match status" value="1"/>
</dbReference>
<dbReference type="GO" id="GO:0000145">
    <property type="term" value="C:exocyst"/>
    <property type="evidence" value="ECO:0007669"/>
    <property type="project" value="InterPro"/>
</dbReference>
<comment type="caution">
    <text evidence="6">The sequence shown here is derived from an EMBL/GenBank/DDBJ whole genome shotgun (WGS) entry which is preliminary data.</text>
</comment>
<keyword evidence="2" id="KW-0813">Transport</keyword>
<dbReference type="STRING" id="113226.A0A139ITC1"/>
<comment type="similarity">
    <text evidence="1">Belongs to the SEC5 family.</text>
</comment>
<dbReference type="OrthoDB" id="26242at2759"/>
<dbReference type="InterPro" id="IPR039481">
    <property type="entry name" value="EXOC2/Sec5_N_dom"/>
</dbReference>
<feature type="region of interest" description="Disordered" evidence="4">
    <location>
        <begin position="1368"/>
        <end position="1391"/>
    </location>
</feature>
<feature type="compositionally biased region" description="Polar residues" evidence="4">
    <location>
        <begin position="211"/>
        <end position="232"/>
    </location>
</feature>
<feature type="compositionally biased region" description="Low complexity" evidence="4">
    <location>
        <begin position="70"/>
        <end position="79"/>
    </location>
</feature>
<dbReference type="InterPro" id="IPR029175">
    <property type="entry name" value="EXOC2/Sec5"/>
</dbReference>
<evidence type="ECO:0000256" key="2">
    <source>
        <dbReference type="ARBA" id="ARBA00022448"/>
    </source>
</evidence>
<evidence type="ECO:0000256" key="4">
    <source>
        <dbReference type="SAM" id="MobiDB-lite"/>
    </source>
</evidence>
<feature type="domain" description="Exocyst complex component EXOC2/Sec5 N-terminal" evidence="5">
    <location>
        <begin position="88"/>
        <end position="1038"/>
    </location>
</feature>
<name>A0A139ITC1_9PEZI</name>
<feature type="compositionally biased region" description="Low complexity" evidence="4">
    <location>
        <begin position="592"/>
        <end position="601"/>
    </location>
</feature>
<organism evidence="6 7">
    <name type="scientific">Pseudocercospora musae</name>
    <dbReference type="NCBI Taxonomy" id="113226"/>
    <lineage>
        <taxon>Eukaryota</taxon>
        <taxon>Fungi</taxon>
        <taxon>Dikarya</taxon>
        <taxon>Ascomycota</taxon>
        <taxon>Pezizomycotina</taxon>
        <taxon>Dothideomycetes</taxon>
        <taxon>Dothideomycetidae</taxon>
        <taxon>Mycosphaerellales</taxon>
        <taxon>Mycosphaerellaceae</taxon>
        <taxon>Pseudocercospora</taxon>
    </lineage>
</organism>
<feature type="region of interest" description="Disordered" evidence="4">
    <location>
        <begin position="22"/>
        <end position="89"/>
    </location>
</feature>
<dbReference type="Proteomes" id="UP000073492">
    <property type="component" value="Unassembled WGS sequence"/>
</dbReference>
<feature type="region of interest" description="Disordered" evidence="4">
    <location>
        <begin position="589"/>
        <end position="609"/>
    </location>
</feature>